<protein>
    <submittedName>
        <fullName evidence="2">Uncharacterized protein</fullName>
    </submittedName>
</protein>
<feature type="coiled-coil region" evidence="1">
    <location>
        <begin position="87"/>
        <end position="121"/>
    </location>
</feature>
<sequence>MTETVTKMYFCAICKKRHSIDLPIDFAEGKTHYPFVHFFIHKFQGEPEKHFEKIGADIITTLYIDKNLTIRGTEVALEDPNANIMNRDDAQTMITFLTNHINELQEAYDNLAEQYAKLLESVQLQK</sequence>
<gene>
    <name evidence="2" type="ORF">NEF87_002391</name>
</gene>
<evidence type="ECO:0000256" key="1">
    <source>
        <dbReference type="SAM" id="Coils"/>
    </source>
</evidence>
<name>A0ABY6HRH4_9ARCH</name>
<dbReference type="Proteomes" id="UP001208689">
    <property type="component" value="Chromosome"/>
</dbReference>
<proteinExistence type="predicted"/>
<keyword evidence="1" id="KW-0175">Coiled coil</keyword>
<reference evidence="2" key="1">
    <citation type="submission" date="2022-09" db="EMBL/GenBank/DDBJ databases">
        <title>Actin cytoskeleton and complex cell architecture in an #Asgard archaeon.</title>
        <authorList>
            <person name="Ponce Toledo R.I."/>
            <person name="Schleper C."/>
            <person name="Rodrigues Oliveira T."/>
            <person name="Wollweber F."/>
            <person name="Xu J."/>
            <person name="Rittmann S."/>
            <person name="Klingl A."/>
            <person name="Pilhofer M."/>
        </authorList>
    </citation>
    <scope>NUCLEOTIDE SEQUENCE</scope>
    <source>
        <strain evidence="2">B-35</strain>
    </source>
</reference>
<evidence type="ECO:0000313" key="2">
    <source>
        <dbReference type="EMBL" id="UYP46106.1"/>
    </source>
</evidence>
<organism evidence="2 3">
    <name type="scientific">Candidatus Lokiarchaeum ossiferum</name>
    <dbReference type="NCBI Taxonomy" id="2951803"/>
    <lineage>
        <taxon>Archaea</taxon>
        <taxon>Promethearchaeati</taxon>
        <taxon>Promethearchaeota</taxon>
        <taxon>Promethearchaeia</taxon>
        <taxon>Promethearchaeales</taxon>
        <taxon>Promethearchaeaceae</taxon>
        <taxon>Candidatus Lokiarchaeum</taxon>
    </lineage>
</organism>
<keyword evidence="3" id="KW-1185">Reference proteome</keyword>
<accession>A0ABY6HRH4</accession>
<dbReference type="EMBL" id="CP104013">
    <property type="protein sequence ID" value="UYP46106.1"/>
    <property type="molecule type" value="Genomic_DNA"/>
</dbReference>
<evidence type="ECO:0000313" key="3">
    <source>
        <dbReference type="Proteomes" id="UP001208689"/>
    </source>
</evidence>